<dbReference type="InterPro" id="IPR032466">
    <property type="entry name" value="Metal_Hydrolase"/>
</dbReference>
<evidence type="ECO:0000313" key="6">
    <source>
        <dbReference type="Proteomes" id="UP000434172"/>
    </source>
</evidence>
<dbReference type="AlphaFoldDB" id="A0A8H3WKY3"/>
<evidence type="ECO:0000256" key="1">
    <source>
        <dbReference type="ARBA" id="ARBA00022793"/>
    </source>
</evidence>
<evidence type="ECO:0000259" key="4">
    <source>
        <dbReference type="Pfam" id="PF04909"/>
    </source>
</evidence>
<dbReference type="EMBL" id="WOWK01000017">
    <property type="protein sequence ID" value="KAF0328430.1"/>
    <property type="molecule type" value="Genomic_DNA"/>
</dbReference>
<gene>
    <name evidence="5" type="ORF">GQ607_004226</name>
</gene>
<feature type="domain" description="Amidohydrolase-related" evidence="4">
    <location>
        <begin position="54"/>
        <end position="323"/>
    </location>
</feature>
<accession>A0A8H3WKY3</accession>
<reference evidence="5 6" key="1">
    <citation type="submission" date="2019-12" db="EMBL/GenBank/DDBJ databases">
        <title>A genome sequence resource for the geographically widespread anthracnose pathogen Colletotrichum asianum.</title>
        <authorList>
            <person name="Meng Y."/>
        </authorList>
    </citation>
    <scope>NUCLEOTIDE SEQUENCE [LARGE SCALE GENOMIC DNA]</scope>
    <source>
        <strain evidence="5 6">ICMP 18580</strain>
    </source>
</reference>
<dbReference type="PANTHER" id="PTHR21240">
    <property type="entry name" value="2-AMINO-3-CARBOXYLMUCONATE-6-SEMIALDEHYDE DECARBOXYLASE"/>
    <property type="match status" value="1"/>
</dbReference>
<evidence type="ECO:0000313" key="5">
    <source>
        <dbReference type="EMBL" id="KAF0328430.1"/>
    </source>
</evidence>
<keyword evidence="1 3" id="KW-0210">Decarboxylase</keyword>
<name>A0A8H3WKY3_9PEZI</name>
<organism evidence="5 6">
    <name type="scientific">Colletotrichum asianum</name>
    <dbReference type="NCBI Taxonomy" id="702518"/>
    <lineage>
        <taxon>Eukaryota</taxon>
        <taxon>Fungi</taxon>
        <taxon>Dikarya</taxon>
        <taxon>Ascomycota</taxon>
        <taxon>Pezizomycotina</taxon>
        <taxon>Sordariomycetes</taxon>
        <taxon>Hypocreomycetidae</taxon>
        <taxon>Glomerellales</taxon>
        <taxon>Glomerellaceae</taxon>
        <taxon>Colletotrichum</taxon>
        <taxon>Colletotrichum gloeosporioides species complex</taxon>
    </lineage>
</organism>
<dbReference type="SUPFAM" id="SSF51556">
    <property type="entry name" value="Metallo-dependent hydrolases"/>
    <property type="match status" value="1"/>
</dbReference>
<evidence type="ECO:0000256" key="2">
    <source>
        <dbReference type="ARBA" id="ARBA00023239"/>
    </source>
</evidence>
<protein>
    <submittedName>
        <fullName evidence="5">2,3-dihydroxybenzoic acid decarboxylase</fullName>
    </submittedName>
</protein>
<comment type="caution">
    <text evidence="5">The sequence shown here is derived from an EMBL/GenBank/DDBJ whole genome shotgun (WGS) entry which is preliminary data.</text>
</comment>
<evidence type="ECO:0000256" key="3">
    <source>
        <dbReference type="RuleBase" id="RU366045"/>
    </source>
</evidence>
<dbReference type="GO" id="GO:0016831">
    <property type="term" value="F:carboxy-lyase activity"/>
    <property type="evidence" value="ECO:0007669"/>
    <property type="project" value="UniProtKB-KW"/>
</dbReference>
<dbReference type="PANTHER" id="PTHR21240:SF30">
    <property type="entry name" value="AMIDOHYDROLASE-RELATED DOMAIN-CONTAINING PROTEIN-RELATED"/>
    <property type="match status" value="1"/>
</dbReference>
<dbReference type="Pfam" id="PF04909">
    <property type="entry name" value="Amidohydro_2"/>
    <property type="match status" value="1"/>
</dbReference>
<dbReference type="GO" id="GO:0005829">
    <property type="term" value="C:cytosol"/>
    <property type="evidence" value="ECO:0007669"/>
    <property type="project" value="TreeGrafter"/>
</dbReference>
<sequence>MANLIAIEEHYLSPLLPEQKGRYNRPSVKDFGTAVIDKLGDLGPARLEAMANESVGMTVLSHLPATPDAPTCKAVNDDLYSKIKQHPDHYAAFALLPLEDPAAAAVELKRCVKELGFVGALTGNHLDDGSFFDTPRFYPLWEAAQELDVPIYIHPTFAAEDEMKVNFEGPYDIEIAKALSAWGWGWHSRTSLHFLRLFAAGIFDRFPKLKIILGHMGEMLPFMMDRIVRSSGRWPPSENRKRGLRDVWDGNVWVTTSGMFSLAPMACLLQETKMDRIIFSVDYPFSTNGMGREFMEKLKKSGLVDDEQWEGIAWKNVRNLLRLKFEPGK</sequence>
<dbReference type="InterPro" id="IPR006680">
    <property type="entry name" value="Amidohydro-rel"/>
</dbReference>
<dbReference type="Gene3D" id="3.20.20.140">
    <property type="entry name" value="Metal-dependent hydrolases"/>
    <property type="match status" value="1"/>
</dbReference>
<keyword evidence="6" id="KW-1185">Reference proteome</keyword>
<dbReference type="OrthoDB" id="432010at2759"/>
<keyword evidence="2 3" id="KW-0456">Lyase</keyword>
<dbReference type="Proteomes" id="UP000434172">
    <property type="component" value="Unassembled WGS sequence"/>
</dbReference>
<dbReference type="GO" id="GO:0019748">
    <property type="term" value="P:secondary metabolic process"/>
    <property type="evidence" value="ECO:0007669"/>
    <property type="project" value="TreeGrafter"/>
</dbReference>
<comment type="similarity">
    <text evidence="3">Belongs to the metallo-dependent hydrolases superfamily.</text>
</comment>
<proteinExistence type="inferred from homology"/>
<dbReference type="GO" id="GO:0016787">
    <property type="term" value="F:hydrolase activity"/>
    <property type="evidence" value="ECO:0007669"/>
    <property type="project" value="InterPro"/>
</dbReference>
<dbReference type="InterPro" id="IPR032465">
    <property type="entry name" value="ACMSD"/>
</dbReference>